<comment type="caution">
    <text evidence="1">The sequence shown here is derived from an EMBL/GenBank/DDBJ whole genome shotgun (WGS) entry which is preliminary data.</text>
</comment>
<name>A0ABD0C1K5_LACAM</name>
<reference evidence="1" key="1">
    <citation type="submission" date="2023-06" db="EMBL/GenBank/DDBJ databases">
        <authorList>
            <person name="Tohno M."/>
            <person name="Tanizawa Y."/>
        </authorList>
    </citation>
    <scope>NUCLEOTIDE SEQUENCE</scope>
    <source>
        <strain evidence="2">BF125</strain>
        <strain evidence="1">BF186</strain>
    </source>
</reference>
<dbReference type="EMBL" id="BTFR01000003">
    <property type="protein sequence ID" value="GMM14961.1"/>
    <property type="molecule type" value="Genomic_DNA"/>
</dbReference>
<reference evidence="3 4" key="2">
    <citation type="journal article" date="2024" name="Int. J. Syst. Evol. Microbiol.">
        <title>Proposal of Lactobacillus amylovorus subsp. animalis subsp. nov. and an emended description of Lactobacillus amylovorus.</title>
        <authorList>
            <person name="Yamane K."/>
            <person name="Tanizawa Y."/>
            <person name="Kobayashi H."/>
            <person name="Kamizono T."/>
            <person name="Kojima Y."/>
            <person name="Takagi H."/>
            <person name="Tohno M."/>
        </authorList>
    </citation>
    <scope>NUCLEOTIDE SEQUENCE [LARGE SCALE GENOMIC DNA]</scope>
    <source>
        <strain evidence="2 3">BF125</strain>
        <strain evidence="1 4">BF186</strain>
    </source>
</reference>
<protein>
    <submittedName>
        <fullName evidence="1">Uncharacterized protein</fullName>
    </submittedName>
</protein>
<dbReference type="Proteomes" id="UP001332503">
    <property type="component" value="Unassembled WGS sequence"/>
</dbReference>
<gene>
    <name evidence="2" type="ORF">LABF125_00940</name>
    <name evidence="1" type="ORF">LABF186_01940</name>
</gene>
<keyword evidence="3" id="KW-1185">Reference proteome</keyword>
<accession>A0ABD0C1K5</accession>
<sequence>MIQRDAFATPLYQAGASYLLKPNVQGFKLSPYGNVAYYWNVKMK</sequence>
<evidence type="ECO:0000313" key="2">
    <source>
        <dbReference type="EMBL" id="GMM14961.1"/>
    </source>
</evidence>
<dbReference type="EMBL" id="BTFQ01000008">
    <property type="protein sequence ID" value="GMM13080.1"/>
    <property type="molecule type" value="Genomic_DNA"/>
</dbReference>
<dbReference type="Proteomes" id="UP001346800">
    <property type="component" value="Unassembled WGS sequence"/>
</dbReference>
<evidence type="ECO:0000313" key="4">
    <source>
        <dbReference type="Proteomes" id="UP001346800"/>
    </source>
</evidence>
<proteinExistence type="predicted"/>
<evidence type="ECO:0000313" key="3">
    <source>
        <dbReference type="Proteomes" id="UP001332503"/>
    </source>
</evidence>
<dbReference type="AlphaFoldDB" id="A0ABD0C1K5"/>
<evidence type="ECO:0000313" key="1">
    <source>
        <dbReference type="EMBL" id="GMM13080.1"/>
    </source>
</evidence>
<organism evidence="1 4">
    <name type="scientific">Lactobacillus amylovorus subsp. animalium</name>
    <dbReference type="NCBI Taxonomy" id="3378536"/>
    <lineage>
        <taxon>Bacteria</taxon>
        <taxon>Bacillati</taxon>
        <taxon>Bacillota</taxon>
        <taxon>Bacilli</taxon>
        <taxon>Lactobacillales</taxon>
        <taxon>Lactobacillaceae</taxon>
        <taxon>Lactobacillus</taxon>
    </lineage>
</organism>